<name>A0A5R9EWH1_9BACL</name>
<dbReference type="SUPFAM" id="SSF56349">
    <property type="entry name" value="DNA breaking-rejoining enzymes"/>
    <property type="match status" value="1"/>
</dbReference>
<dbReference type="PROSITE" id="PS51898">
    <property type="entry name" value="TYR_RECOMBINASE"/>
    <property type="match status" value="1"/>
</dbReference>
<dbReference type="AlphaFoldDB" id="A0A5R9EWH1"/>
<dbReference type="InterPro" id="IPR002104">
    <property type="entry name" value="Integrase_catalytic"/>
</dbReference>
<evidence type="ECO:0000313" key="4">
    <source>
        <dbReference type="Proteomes" id="UP000308230"/>
    </source>
</evidence>
<gene>
    <name evidence="3" type="ORF">FCL54_21870</name>
</gene>
<reference evidence="3 4" key="1">
    <citation type="submission" date="2019-04" db="EMBL/GenBank/DDBJ databases">
        <title>Bacillus caeni sp. nov., a bacterium isolated from mangrove sediment.</title>
        <authorList>
            <person name="Huang H."/>
            <person name="Mo K."/>
            <person name="Hu Y."/>
        </authorList>
    </citation>
    <scope>NUCLEOTIDE SEQUENCE [LARGE SCALE GENOMIC DNA]</scope>
    <source>
        <strain evidence="3 4">HB172195</strain>
    </source>
</reference>
<keyword evidence="1" id="KW-0233">DNA recombination</keyword>
<evidence type="ECO:0000313" key="3">
    <source>
        <dbReference type="EMBL" id="TLS35171.1"/>
    </source>
</evidence>
<comment type="caution">
    <text evidence="3">The sequence shown here is derived from an EMBL/GenBank/DDBJ whole genome shotgun (WGS) entry which is preliminary data.</text>
</comment>
<evidence type="ECO:0000259" key="2">
    <source>
        <dbReference type="PROSITE" id="PS51898"/>
    </source>
</evidence>
<dbReference type="Proteomes" id="UP000308230">
    <property type="component" value="Unassembled WGS sequence"/>
</dbReference>
<dbReference type="InterPro" id="IPR013762">
    <property type="entry name" value="Integrase-like_cat_sf"/>
</dbReference>
<dbReference type="EMBL" id="SWLG01000027">
    <property type="protein sequence ID" value="TLS35171.1"/>
    <property type="molecule type" value="Genomic_DNA"/>
</dbReference>
<dbReference type="GO" id="GO:0006310">
    <property type="term" value="P:DNA recombination"/>
    <property type="evidence" value="ECO:0007669"/>
    <property type="project" value="UniProtKB-KW"/>
</dbReference>
<protein>
    <recommendedName>
        <fullName evidence="2">Tyr recombinase domain-containing protein</fullName>
    </recommendedName>
</protein>
<accession>A0A5R9EWH1</accession>
<feature type="domain" description="Tyr recombinase" evidence="2">
    <location>
        <begin position="1"/>
        <end position="85"/>
    </location>
</feature>
<organism evidence="3 4">
    <name type="scientific">Exobacillus caeni</name>
    <dbReference type="NCBI Taxonomy" id="2574798"/>
    <lineage>
        <taxon>Bacteria</taxon>
        <taxon>Bacillati</taxon>
        <taxon>Bacillota</taxon>
        <taxon>Bacilli</taxon>
        <taxon>Bacillales</taxon>
        <taxon>Guptibacillaceae</taxon>
        <taxon>Exobacillus</taxon>
    </lineage>
</organism>
<evidence type="ECO:0000256" key="1">
    <source>
        <dbReference type="ARBA" id="ARBA00023172"/>
    </source>
</evidence>
<dbReference type="Gene3D" id="1.10.443.10">
    <property type="entry name" value="Intergrase catalytic core"/>
    <property type="match status" value="1"/>
</dbReference>
<dbReference type="InterPro" id="IPR011010">
    <property type="entry name" value="DNA_brk_join_enz"/>
</dbReference>
<dbReference type="GO" id="GO:0015074">
    <property type="term" value="P:DNA integration"/>
    <property type="evidence" value="ECO:0007669"/>
    <property type="project" value="InterPro"/>
</dbReference>
<sequence>MYGFNTLKVLGKERKERLIPLSPQLKNVLERYIEYLKGLLGDEYDQVNPLFITRRYQRWNRINRRTIQDIFNNYARKARINNETL</sequence>
<proteinExistence type="predicted"/>
<dbReference type="GO" id="GO:0003677">
    <property type="term" value="F:DNA binding"/>
    <property type="evidence" value="ECO:0007669"/>
    <property type="project" value="InterPro"/>
</dbReference>
<keyword evidence="4" id="KW-1185">Reference proteome</keyword>